<keyword evidence="4" id="KW-1185">Reference proteome</keyword>
<feature type="domain" description="BIG2" evidence="2">
    <location>
        <begin position="1204"/>
        <end position="1282"/>
    </location>
</feature>
<evidence type="ECO:0000259" key="2">
    <source>
        <dbReference type="SMART" id="SM00635"/>
    </source>
</evidence>
<dbReference type="EMBL" id="JAOQJL010000049">
    <property type="protein sequence ID" value="MCU6767042.1"/>
    <property type="molecule type" value="Genomic_DNA"/>
</dbReference>
<dbReference type="PANTHER" id="PTHR34512:SF30">
    <property type="entry name" value="OUTER MEMBRANE PROTEIN ASSEMBLY FACTOR BAMB"/>
    <property type="match status" value="1"/>
</dbReference>
<proteinExistence type="predicted"/>
<sequence>MARKMRKWMAALLALTLITGSVQVYGEEQFVDVAEDIQEESRQDIIEPEDIFSSEEFTSGESEAFGEDSADLADEATEPEEVYDVTEEESLFEDVQDTNVQSEEYLTGLKVYAGNSENTPLEMNRREDLDEELQGKVYTVEYSSNYDSGSFYVTGDLSAAAPEEAKAVLSAWTLDHTQETTEMDVAASSKGLRYSLGSRIFTSGIQGGKRAVYTITAGTEGDSQVYKILVLRRLDLKNIRCYRSSDTDLTENLVWNFDTTGKTREYEAIVPAVDTSVKLLANAYGENWYQLKVNGITVSTSDPVDVPLGTEETRIQLSMEVQDTYEDPAYQGSTYTSQGNYCVTVSRKAGTDLAFQITPSQAVVSVYDAAGNRQIPDSDNLHLFHNILNGEAYTWTVSCYGYVGAHGTFTGGETALIQADLQEAAARHTEIQDNDWVNFRNSDTNNGVVNWETPENSSTALEKWSKKLGGSWEASVTPPLILGGQLYVASGKYIYRLDRNTGEIQATSDPLSGSMVYAMIPLTYAEGMLFAQIGGGKIQAISATTLKSLWISESIGGQTISPVTYKDGYIYTGTWDNETTAGTYFCLSVTDEDPTRGDEVKYCTWKYNHKGGFYWAGAYASKDYLVFGSDDGAENDYTNTAILYSVNTHTGLLIDQKTGLKGDIRSTIVYQNGYVYFTTKGGYLYRIAMNQNGTFGQTDSISLGGMATASPVVYKGRIYVGVCGTGGQFNPDGGHHFAVLTETASGLSLAYNVSIPGYPQAAPLLSTAYENRDYNGDGLPDGRVYLYFTYNAKPGGIYMLTDAPGQTSGTAAEIFRPENDQAEYCISTICADRDGTLYFKNDSNYLMAVECNGAYIDSVSAQSDAGTIKWKDMFRKSKTEHTLLIGEETKTVTLQFKALDGCTLSVNGQNITGAYTVDVSSGQAEVQVLAQCLGKSRKYVFHITRDQSVPTLGNLTVSTSNTYSNVQARLAISPAFDRNTAEYRVLYTGDRDFINIFAETEESDAEVTAAGIQGTLKVSIFGKTTGSGNASRIAIYLDKSPEIQEAKVRITVRTRTGKTGDYILTIQRKEIIVTPTPTPVPDEPEVFGTWSTLSPATVFEPEVQQRTGSKGTVQTRTVGEKLSPTGKLNVKRIPLKIRQTTSKVSVSGLANGDLVKTWTSSNRKIVSVSKKGVIKGLRKGKATVTAVLASGKKLSLTVTVQAKTVKTKSITGLKGKLTLKRKGKLALKPVLSPITSQEKVSYMSSNLKIVAVNKRGVITGKKKGSARITVKSGSKRKLIRVTVR</sequence>
<evidence type="ECO:0000313" key="3">
    <source>
        <dbReference type="EMBL" id="MCU6767042.1"/>
    </source>
</evidence>
<accession>A0ABT2TZM6</accession>
<dbReference type="Gene3D" id="2.60.40.1080">
    <property type="match status" value="2"/>
</dbReference>
<dbReference type="Proteomes" id="UP001652409">
    <property type="component" value="Unassembled WGS sequence"/>
</dbReference>
<protein>
    <submittedName>
        <fullName evidence="3">Ig-like domain-containing protein</fullName>
    </submittedName>
</protein>
<dbReference type="PANTHER" id="PTHR34512">
    <property type="entry name" value="CELL SURFACE PROTEIN"/>
    <property type="match status" value="1"/>
</dbReference>
<dbReference type="InterPro" id="IPR015943">
    <property type="entry name" value="WD40/YVTN_repeat-like_dom_sf"/>
</dbReference>
<name>A0ABT2TZM6_9FIRM</name>
<comment type="caution">
    <text evidence="3">The sequence shown here is derived from an EMBL/GenBank/DDBJ whole genome shotgun (WGS) entry which is preliminary data.</text>
</comment>
<dbReference type="InterPro" id="IPR011047">
    <property type="entry name" value="Quinoprotein_ADH-like_sf"/>
</dbReference>
<evidence type="ECO:0000256" key="1">
    <source>
        <dbReference type="SAM" id="SignalP"/>
    </source>
</evidence>
<dbReference type="SUPFAM" id="SSF49373">
    <property type="entry name" value="Invasin/intimin cell-adhesion fragments"/>
    <property type="match status" value="2"/>
</dbReference>
<feature type="chain" id="PRO_5046232007" evidence="1">
    <location>
        <begin position="27"/>
        <end position="1284"/>
    </location>
</feature>
<dbReference type="InterPro" id="IPR008964">
    <property type="entry name" value="Invasin/intimin_cell_adhesion"/>
</dbReference>
<gene>
    <name evidence="3" type="ORF">OCV61_16865</name>
</gene>
<feature type="signal peptide" evidence="1">
    <location>
        <begin position="1"/>
        <end position="26"/>
    </location>
</feature>
<feature type="domain" description="BIG2" evidence="2">
    <location>
        <begin position="1124"/>
        <end position="1198"/>
    </location>
</feature>
<dbReference type="SUPFAM" id="SSF50998">
    <property type="entry name" value="Quinoprotein alcohol dehydrogenase-like"/>
    <property type="match status" value="1"/>
</dbReference>
<organism evidence="3 4">
    <name type="scientific">Blautia ammoniilytica</name>
    <dbReference type="NCBI Taxonomy" id="2981782"/>
    <lineage>
        <taxon>Bacteria</taxon>
        <taxon>Bacillati</taxon>
        <taxon>Bacillota</taxon>
        <taxon>Clostridia</taxon>
        <taxon>Lachnospirales</taxon>
        <taxon>Lachnospiraceae</taxon>
        <taxon>Blautia</taxon>
    </lineage>
</organism>
<dbReference type="InterPro" id="IPR003343">
    <property type="entry name" value="Big_2"/>
</dbReference>
<keyword evidence="1" id="KW-0732">Signal</keyword>
<dbReference type="Pfam" id="PF02368">
    <property type="entry name" value="Big_2"/>
    <property type="match status" value="1"/>
</dbReference>
<dbReference type="SMART" id="SM00635">
    <property type="entry name" value="BID_2"/>
    <property type="match status" value="2"/>
</dbReference>
<dbReference type="Gene3D" id="2.130.10.10">
    <property type="entry name" value="YVTN repeat-like/Quinoprotein amine dehydrogenase"/>
    <property type="match status" value="1"/>
</dbReference>
<evidence type="ECO:0000313" key="4">
    <source>
        <dbReference type="Proteomes" id="UP001652409"/>
    </source>
</evidence>
<reference evidence="3 4" key="1">
    <citation type="journal article" date="2021" name="ISME Commun">
        <title>Automated analysis of genomic sequences facilitates high-throughput and comprehensive description of bacteria.</title>
        <authorList>
            <person name="Hitch T.C.A."/>
        </authorList>
    </citation>
    <scope>NUCLEOTIDE SEQUENCE [LARGE SCALE GENOMIC DNA]</scope>
    <source>
        <strain evidence="3 4">Sanger_23</strain>
    </source>
</reference>
<dbReference type="RefSeq" id="WP_262583285.1">
    <property type="nucleotide sequence ID" value="NZ_JAOQJL010000049.1"/>
</dbReference>